<dbReference type="AlphaFoldDB" id="A0A0F4G6H1"/>
<dbReference type="InterPro" id="IPR011701">
    <property type="entry name" value="MFS"/>
</dbReference>
<feature type="transmembrane region" description="Helical" evidence="6">
    <location>
        <begin position="220"/>
        <end position="240"/>
    </location>
</feature>
<organism evidence="7 8">
    <name type="scientific">Zymoseptoria brevis</name>
    <dbReference type="NCBI Taxonomy" id="1047168"/>
    <lineage>
        <taxon>Eukaryota</taxon>
        <taxon>Fungi</taxon>
        <taxon>Dikarya</taxon>
        <taxon>Ascomycota</taxon>
        <taxon>Pezizomycotina</taxon>
        <taxon>Dothideomycetes</taxon>
        <taxon>Dothideomycetidae</taxon>
        <taxon>Mycosphaerellales</taxon>
        <taxon>Mycosphaerellaceae</taxon>
        <taxon>Zymoseptoria</taxon>
    </lineage>
</organism>
<accession>A0A0F4G6H1</accession>
<dbReference type="SUPFAM" id="SSF103473">
    <property type="entry name" value="MFS general substrate transporter"/>
    <property type="match status" value="2"/>
</dbReference>
<name>A0A0F4G6H1_9PEZI</name>
<evidence type="ECO:0000256" key="1">
    <source>
        <dbReference type="ARBA" id="ARBA00004141"/>
    </source>
</evidence>
<keyword evidence="2 6" id="KW-0812">Transmembrane</keyword>
<feature type="region of interest" description="Disordered" evidence="5">
    <location>
        <begin position="1"/>
        <end position="52"/>
    </location>
</feature>
<dbReference type="Pfam" id="PF07690">
    <property type="entry name" value="MFS_1"/>
    <property type="match status" value="1"/>
</dbReference>
<evidence type="ECO:0000313" key="8">
    <source>
        <dbReference type="Proteomes" id="UP000033647"/>
    </source>
</evidence>
<proteinExistence type="predicted"/>
<keyword evidence="4 6" id="KW-0472">Membrane</keyword>
<evidence type="ECO:0000256" key="3">
    <source>
        <dbReference type="ARBA" id="ARBA00022989"/>
    </source>
</evidence>
<sequence>MRTSSSSESHGKVDTSHAKNDASRVTVDSDSASKDHDHHDHHHHDHDHHDHHLITDTSINERQSQHARLHQQAGVSKVEAFNKALYQSGPSGRLLLYVLVASLALTMFAYALDQGITYQFDAIASSDFSQHASLGAVNTASSIIRAISKPFLGKLSDITSRPTTYVVVLVVYAVGFAVAASSQGLAAYVVGASLTAFGKSGLDLLSDIIVGDLTPLEWRAFWSGMLGTPFLITTFINGFISDAFIPDNWRWGLAMFAIMMPVLLTPAIWTLYGMQHKAAKMGMISMGDSGLAREDGIKVQGMQQYLSISRSIAIEMDLIGLLLLGLAFSLILLSLNLAPASSGGWSNPSMIAMLVIGFLILALFILYETLLAPVPITPRRILTNRAFLCALTVDVFNQMASATRNNYWSSYIYIIKPWSNYIWTIFIGTTTLTLCTMSPIGGLIHRATHRYKTLMVIGAIIKLVGYAIGLSSSKPGRSTLSTAQLAVSQVMLGMGAWSVIGARVGSQASVPHQDLSVVISVMSLWSTMASSIGSTIAATIWQNRMLGYMREECPPSTPEATLKKIYGSIKTLKTKYSWDDPIREGAIRAYTRTNGIILAVSLVLAAVPVVLSCLMPNYYLGKQQNAVTNTNVLGEHTEVPRRVEEEPVNGKPSLWQRVKRGYYKET</sequence>
<evidence type="ECO:0000313" key="7">
    <source>
        <dbReference type="EMBL" id="KJX92951.1"/>
    </source>
</evidence>
<feature type="transmembrane region" description="Helical" evidence="6">
    <location>
        <begin position="451"/>
        <end position="471"/>
    </location>
</feature>
<feature type="transmembrane region" description="Helical" evidence="6">
    <location>
        <begin position="596"/>
        <end position="615"/>
    </location>
</feature>
<keyword evidence="8" id="KW-1185">Reference proteome</keyword>
<feature type="transmembrane region" description="Helical" evidence="6">
    <location>
        <begin position="350"/>
        <end position="370"/>
    </location>
</feature>
<evidence type="ECO:0000256" key="6">
    <source>
        <dbReference type="SAM" id="Phobius"/>
    </source>
</evidence>
<feature type="transmembrane region" description="Helical" evidence="6">
    <location>
        <begin position="165"/>
        <end position="190"/>
    </location>
</feature>
<gene>
    <name evidence="7" type="ORF">TI39_contig4500g00001</name>
</gene>
<dbReference type="Gene3D" id="1.20.1250.20">
    <property type="entry name" value="MFS general substrate transporter like domains"/>
    <property type="match status" value="1"/>
</dbReference>
<dbReference type="OrthoDB" id="2241241at2759"/>
<keyword evidence="3 6" id="KW-1133">Transmembrane helix</keyword>
<feature type="transmembrane region" description="Helical" evidence="6">
    <location>
        <begin position="421"/>
        <end position="444"/>
    </location>
</feature>
<dbReference type="Proteomes" id="UP000033647">
    <property type="component" value="Unassembled WGS sequence"/>
</dbReference>
<comment type="subcellular location">
    <subcellularLocation>
        <location evidence="1">Membrane</location>
        <topology evidence="1">Multi-pass membrane protein</topology>
    </subcellularLocation>
</comment>
<feature type="transmembrane region" description="Helical" evidence="6">
    <location>
        <begin position="483"/>
        <end position="505"/>
    </location>
</feature>
<feature type="transmembrane region" description="Helical" evidence="6">
    <location>
        <begin position="318"/>
        <end position="338"/>
    </location>
</feature>
<dbReference type="EMBL" id="LAFY01004459">
    <property type="protein sequence ID" value="KJX92951.1"/>
    <property type="molecule type" value="Genomic_DNA"/>
</dbReference>
<dbReference type="PANTHER" id="PTHR23501:SF58">
    <property type="entry name" value="LOW AFFINITY HEME TRANSPORTER STR3"/>
    <property type="match status" value="1"/>
</dbReference>
<feature type="compositionally biased region" description="Basic and acidic residues" evidence="5">
    <location>
        <begin position="9"/>
        <end position="22"/>
    </location>
</feature>
<dbReference type="GO" id="GO:0022857">
    <property type="term" value="F:transmembrane transporter activity"/>
    <property type="evidence" value="ECO:0007669"/>
    <property type="project" value="InterPro"/>
</dbReference>
<feature type="transmembrane region" description="Helical" evidence="6">
    <location>
        <begin position="94"/>
        <end position="112"/>
    </location>
</feature>
<evidence type="ECO:0000256" key="5">
    <source>
        <dbReference type="SAM" id="MobiDB-lite"/>
    </source>
</evidence>
<evidence type="ECO:0000256" key="4">
    <source>
        <dbReference type="ARBA" id="ARBA00023136"/>
    </source>
</evidence>
<dbReference type="PANTHER" id="PTHR23501">
    <property type="entry name" value="MAJOR FACILITATOR SUPERFAMILY"/>
    <property type="match status" value="1"/>
</dbReference>
<dbReference type="InterPro" id="IPR036259">
    <property type="entry name" value="MFS_trans_sf"/>
</dbReference>
<comment type="caution">
    <text evidence="7">The sequence shown here is derived from an EMBL/GenBank/DDBJ whole genome shotgun (WGS) entry which is preliminary data.</text>
</comment>
<feature type="transmembrane region" description="Helical" evidence="6">
    <location>
        <begin position="252"/>
        <end position="272"/>
    </location>
</feature>
<protein>
    <submittedName>
        <fullName evidence="7">Siderophore iron transporter like protein</fullName>
    </submittedName>
</protein>
<feature type="transmembrane region" description="Helical" evidence="6">
    <location>
        <begin position="517"/>
        <end position="541"/>
    </location>
</feature>
<evidence type="ECO:0000256" key="2">
    <source>
        <dbReference type="ARBA" id="ARBA00022692"/>
    </source>
</evidence>
<dbReference type="GO" id="GO:0005886">
    <property type="term" value="C:plasma membrane"/>
    <property type="evidence" value="ECO:0007669"/>
    <property type="project" value="TreeGrafter"/>
</dbReference>
<reference evidence="7 8" key="1">
    <citation type="submission" date="2015-03" db="EMBL/GenBank/DDBJ databases">
        <title>RNA-seq based gene annotation and comparative genomics of four Zymoseptoria species reveal species-specific pathogenicity related genes and transposable element activity.</title>
        <authorList>
            <person name="Grandaubert J."/>
            <person name="Bhattacharyya A."/>
            <person name="Stukenbrock E.H."/>
        </authorList>
    </citation>
    <scope>NUCLEOTIDE SEQUENCE [LARGE SCALE GENOMIC DNA]</scope>
    <source>
        <strain evidence="7 8">Zb18110</strain>
    </source>
</reference>